<reference evidence="2" key="1">
    <citation type="submission" date="2016-10" db="EMBL/GenBank/DDBJ databases">
        <authorList>
            <person name="Varghese N."/>
        </authorList>
    </citation>
    <scope>NUCLEOTIDE SEQUENCE [LARGE SCALE GENOMIC DNA]</scope>
    <source>
        <strain evidence="2">DSM 17980</strain>
    </source>
</reference>
<organism evidence="1 2">
    <name type="scientific">Alicyclobacillus macrosporangiidus</name>
    <dbReference type="NCBI Taxonomy" id="392015"/>
    <lineage>
        <taxon>Bacteria</taxon>
        <taxon>Bacillati</taxon>
        <taxon>Bacillota</taxon>
        <taxon>Bacilli</taxon>
        <taxon>Bacillales</taxon>
        <taxon>Alicyclobacillaceae</taxon>
        <taxon>Alicyclobacillus</taxon>
    </lineage>
</organism>
<proteinExistence type="predicted"/>
<dbReference type="RefSeq" id="WP_175511417.1">
    <property type="nucleotide sequence ID" value="NZ_FPBV01000002.1"/>
</dbReference>
<dbReference type="EMBL" id="FPBV01000002">
    <property type="protein sequence ID" value="SFU44380.1"/>
    <property type="molecule type" value="Genomic_DNA"/>
</dbReference>
<evidence type="ECO:0000313" key="2">
    <source>
        <dbReference type="Proteomes" id="UP000183508"/>
    </source>
</evidence>
<protein>
    <submittedName>
        <fullName evidence="1">Uncharacterized protein</fullName>
    </submittedName>
</protein>
<gene>
    <name evidence="1" type="ORF">SAMN05421543_10245</name>
</gene>
<evidence type="ECO:0000313" key="1">
    <source>
        <dbReference type="EMBL" id="SFU44380.1"/>
    </source>
</evidence>
<name>A0A1I7G7F1_9BACL</name>
<dbReference type="Proteomes" id="UP000183508">
    <property type="component" value="Unassembled WGS sequence"/>
</dbReference>
<dbReference type="AlphaFoldDB" id="A0A1I7G7F1"/>
<dbReference type="STRING" id="392015.SAMN05421543_10245"/>
<accession>A0A1I7G7F1</accession>
<keyword evidence="2" id="KW-1185">Reference proteome</keyword>
<sequence length="55" mass="6735">MEQPHVFERVTLLRDDLVRWPAVLRELKSMVETSKIRIVDIRREDDRLTIVYRKL</sequence>